<dbReference type="RefSeq" id="WP_129885700.1">
    <property type="nucleotide sequence ID" value="NZ_CP035758.1"/>
</dbReference>
<gene>
    <name evidence="1" type="ORF">EPA93_03460</name>
</gene>
<name>A0A4V0YY61_KTERU</name>
<dbReference type="Gene3D" id="1.10.1740.10">
    <property type="match status" value="1"/>
</dbReference>
<protein>
    <submittedName>
        <fullName evidence="1">Uncharacterized protein</fullName>
    </submittedName>
</protein>
<dbReference type="SUPFAM" id="SSF88946">
    <property type="entry name" value="Sigma2 domain of RNA polymerase sigma factors"/>
    <property type="match status" value="1"/>
</dbReference>
<accession>A0A4V0YY61</accession>
<dbReference type="InterPro" id="IPR013325">
    <property type="entry name" value="RNA_pol_sigma_r2"/>
</dbReference>
<reference evidence="1 2" key="1">
    <citation type="submission" date="2019-01" db="EMBL/GenBank/DDBJ databases">
        <title>Ktedonosporobacter rubrisoli SCAWS-G2.</title>
        <authorList>
            <person name="Huang Y."/>
            <person name="Yan B."/>
        </authorList>
    </citation>
    <scope>NUCLEOTIDE SEQUENCE [LARGE SCALE GENOMIC DNA]</scope>
    <source>
        <strain evidence="1 2">SCAWS-G2</strain>
    </source>
</reference>
<dbReference type="GO" id="GO:0003700">
    <property type="term" value="F:DNA-binding transcription factor activity"/>
    <property type="evidence" value="ECO:0007669"/>
    <property type="project" value="InterPro"/>
</dbReference>
<organism evidence="1 2">
    <name type="scientific">Ktedonosporobacter rubrisoli</name>
    <dbReference type="NCBI Taxonomy" id="2509675"/>
    <lineage>
        <taxon>Bacteria</taxon>
        <taxon>Bacillati</taxon>
        <taxon>Chloroflexota</taxon>
        <taxon>Ktedonobacteria</taxon>
        <taxon>Ktedonobacterales</taxon>
        <taxon>Ktedonosporobacteraceae</taxon>
        <taxon>Ktedonosporobacter</taxon>
    </lineage>
</organism>
<dbReference type="GO" id="GO:0006352">
    <property type="term" value="P:DNA-templated transcription initiation"/>
    <property type="evidence" value="ECO:0007669"/>
    <property type="project" value="InterPro"/>
</dbReference>
<dbReference type="Proteomes" id="UP000290365">
    <property type="component" value="Chromosome"/>
</dbReference>
<keyword evidence="2" id="KW-1185">Reference proteome</keyword>
<sequence length="69" mass="7952">MAEIYRAYAADLQRFISNKIGDPTLAEDMTSTVFLKALRWLREDQILYNSWQEFQVRVGLPSSVITRGA</sequence>
<proteinExistence type="predicted"/>
<evidence type="ECO:0000313" key="1">
    <source>
        <dbReference type="EMBL" id="QBD75101.1"/>
    </source>
</evidence>
<dbReference type="EMBL" id="CP035758">
    <property type="protein sequence ID" value="QBD75101.1"/>
    <property type="molecule type" value="Genomic_DNA"/>
</dbReference>
<evidence type="ECO:0000313" key="2">
    <source>
        <dbReference type="Proteomes" id="UP000290365"/>
    </source>
</evidence>
<dbReference type="KEGG" id="kbs:EPA93_03460"/>
<dbReference type="AlphaFoldDB" id="A0A4V0YY61"/>